<dbReference type="EMBL" id="CP030926">
    <property type="protein sequence ID" value="AXN41788.1"/>
    <property type="molecule type" value="Genomic_DNA"/>
</dbReference>
<proteinExistence type="predicted"/>
<reference evidence="2 3" key="1">
    <citation type="submission" date="2018-07" db="EMBL/GenBank/DDBJ databases">
        <title>The molecular basis for the intramolecular migration of carboxyl group in the catabolism of para-hydroxybenzoate via gentisate.</title>
        <authorList>
            <person name="Zhao H."/>
            <person name="Xu Y."/>
            <person name="Lin S."/>
            <person name="Spain J.C."/>
            <person name="Zhou N.-Y."/>
        </authorList>
    </citation>
    <scope>NUCLEOTIDE SEQUENCE [LARGE SCALE GENOMIC DNA]</scope>
    <source>
        <strain evidence="2 3">PHB-7a</strain>
    </source>
</reference>
<evidence type="ECO:0000313" key="2">
    <source>
        <dbReference type="EMBL" id="AXN41788.1"/>
    </source>
</evidence>
<dbReference type="Proteomes" id="UP000260457">
    <property type="component" value="Chromosome"/>
</dbReference>
<evidence type="ECO:0000313" key="3">
    <source>
        <dbReference type="Proteomes" id="UP000260457"/>
    </source>
</evidence>
<sequence length="130" mass="16086">MQANFNPYFQQPERYEYVPQQDWNFQQIQDDPYNHLPEEFDFERQPPQTQQIERRVRELERQNEQQTREINRLNQEITRVNREVNRVNQEITRLSQNDQRHTNRLNRLNQRLRAVERNLSIPFSATDDGF</sequence>
<dbReference type="Gene3D" id="1.10.287.2610">
    <property type="match status" value="1"/>
</dbReference>
<evidence type="ECO:0000256" key="1">
    <source>
        <dbReference type="SAM" id="Coils"/>
    </source>
</evidence>
<gene>
    <name evidence="2" type="ORF">DTO10_13980</name>
</gene>
<organism evidence="2 3">
    <name type="scientific">Peribacillus butanolivorans</name>
    <dbReference type="NCBI Taxonomy" id="421767"/>
    <lineage>
        <taxon>Bacteria</taxon>
        <taxon>Bacillati</taxon>
        <taxon>Bacillota</taxon>
        <taxon>Bacilli</taxon>
        <taxon>Bacillales</taxon>
        <taxon>Bacillaceae</taxon>
        <taxon>Peribacillus</taxon>
    </lineage>
</organism>
<evidence type="ECO:0008006" key="4">
    <source>
        <dbReference type="Google" id="ProtNLM"/>
    </source>
</evidence>
<keyword evidence="1" id="KW-0175">Coiled coil</keyword>
<protein>
    <recommendedName>
        <fullName evidence="4">Spore coat protein</fullName>
    </recommendedName>
</protein>
<name>A0ABM6XT84_9BACI</name>
<feature type="coiled-coil region" evidence="1">
    <location>
        <begin position="49"/>
        <end position="118"/>
    </location>
</feature>
<keyword evidence="3" id="KW-1185">Reference proteome</keyword>
<accession>A0ABM6XT84</accession>